<evidence type="ECO:0000256" key="2">
    <source>
        <dbReference type="SAM" id="SignalP"/>
    </source>
</evidence>
<accession>A0A0C5RL96</accession>
<keyword evidence="2" id="KW-0732">Signal</keyword>
<feature type="region of interest" description="Disordered" evidence="1">
    <location>
        <begin position="37"/>
        <end position="81"/>
    </location>
</feature>
<dbReference type="AlphaFoldDB" id="A0A0C5RL96"/>
<evidence type="ECO:0000313" key="4">
    <source>
        <dbReference type="Proteomes" id="UP000032261"/>
    </source>
</evidence>
<evidence type="ECO:0000256" key="1">
    <source>
        <dbReference type="SAM" id="MobiDB-lite"/>
    </source>
</evidence>
<feature type="compositionally biased region" description="Polar residues" evidence="1">
    <location>
        <begin position="37"/>
        <end position="61"/>
    </location>
</feature>
<dbReference type="PATRIC" id="fig|42094.4.peg.490"/>
<feature type="compositionally biased region" description="Basic and acidic residues" evidence="1">
    <location>
        <begin position="194"/>
        <end position="207"/>
    </location>
</feature>
<gene>
    <name evidence="3" type="ORF">JM47_02480</name>
</gene>
<feature type="compositionally biased region" description="Pro residues" evidence="1">
    <location>
        <begin position="234"/>
        <end position="244"/>
    </location>
</feature>
<protein>
    <recommendedName>
        <fullName evidence="5">Lipoprotein</fullName>
    </recommendedName>
</protein>
<sequence length="357" mass="40005">MSKFKSKKGLILSVGAVLAGISLTTIVASCAPTIAKKTTPTQNQKVETNKEVSTTKTTQDQPVIKDNQVNKEQIQDTKQTESKELKEYKEAKEFVISNYSSYVLADEKTVDPEVKEYGLTFLSERLAILEKVKAKIDKKESLADMADELSKIKTLKEDWEKIQKENTDALKSVNPDYKEDGEVPEQENWWSPDPDSKANKAKGDKVQGGKTQGDEVQADQPAPPADQATSPVSSPAPAPAPAPNPSSSADEERTKRARSVFFMLTQQEFALNKLSDLTIEKLNDKQKLKEIAQKYNEHFRTVVKKYKNIEMLANKSTTVAYLVTFFSQYKQFVNLIHQLVSPCVSHLFNYTLNLMTS</sequence>
<dbReference type="EMBL" id="CP009770">
    <property type="protein sequence ID" value="AJQ45428.1"/>
    <property type="molecule type" value="Genomic_DNA"/>
</dbReference>
<feature type="signal peptide" evidence="2">
    <location>
        <begin position="1"/>
        <end position="27"/>
    </location>
</feature>
<evidence type="ECO:0000313" key="3">
    <source>
        <dbReference type="EMBL" id="AJQ45428.1"/>
    </source>
</evidence>
<dbReference type="RefSeq" id="WP_208894835.1">
    <property type="nucleotide sequence ID" value="NZ_CP009770.1"/>
</dbReference>
<dbReference type="PROSITE" id="PS51257">
    <property type="entry name" value="PROKAR_LIPOPROTEIN"/>
    <property type="match status" value="1"/>
</dbReference>
<dbReference type="HOGENOM" id="CLU_776010_0_0_14"/>
<feature type="chain" id="PRO_5002182343" description="Lipoprotein" evidence="2">
    <location>
        <begin position="28"/>
        <end position="357"/>
    </location>
</feature>
<feature type="region of interest" description="Disordered" evidence="1">
    <location>
        <begin position="165"/>
        <end position="254"/>
    </location>
</feature>
<dbReference type="KEGG" id="ude:JM47_02480"/>
<reference evidence="3 4" key="1">
    <citation type="journal article" date="2015" name="Genome Announc.">
        <title>Genome Sequence of Ureaplasma diversum Strain ATCC 49782.</title>
        <authorList>
            <person name="Marques L.M."/>
            <person name="Guimaraes A.M."/>
            <person name="Martins H.B."/>
            <person name="Rezende I.S."/>
            <person name="Barbosa M.S."/>
            <person name="Campos G.B."/>
            <person name="do Nascimento N.C."/>
            <person name="Dos Santos A.P."/>
            <person name="Amorim A.T."/>
            <person name="Santos V.M."/>
            <person name="Messick J.B."/>
            <person name="Timenetsky J."/>
        </authorList>
    </citation>
    <scope>NUCLEOTIDE SEQUENCE [LARGE SCALE GENOMIC DNA]</scope>
    <source>
        <strain evidence="3 4">ATCC 49782</strain>
    </source>
</reference>
<organism evidence="3 4">
    <name type="scientific">Ureaplasma diversum</name>
    <dbReference type="NCBI Taxonomy" id="42094"/>
    <lineage>
        <taxon>Bacteria</taxon>
        <taxon>Bacillati</taxon>
        <taxon>Mycoplasmatota</taxon>
        <taxon>Mycoplasmoidales</taxon>
        <taxon>Mycoplasmoidaceae</taxon>
        <taxon>Ureaplasma</taxon>
    </lineage>
</organism>
<proteinExistence type="predicted"/>
<dbReference type="Proteomes" id="UP000032261">
    <property type="component" value="Chromosome"/>
</dbReference>
<evidence type="ECO:0008006" key="5">
    <source>
        <dbReference type="Google" id="ProtNLM"/>
    </source>
</evidence>
<name>A0A0C5RL96_9BACT</name>